<evidence type="ECO:0000256" key="2">
    <source>
        <dbReference type="ARBA" id="ARBA00022679"/>
    </source>
</evidence>
<feature type="binding site" evidence="5">
    <location>
        <position position="186"/>
    </location>
    <ligand>
        <name>S-adenosyl-L-methionine</name>
        <dbReference type="ChEBI" id="CHEBI:59789"/>
    </ligand>
</feature>
<dbReference type="CDD" id="cd02440">
    <property type="entry name" value="AdoMet_MTases"/>
    <property type="match status" value="1"/>
</dbReference>
<keyword evidence="9" id="KW-1185">Reference proteome</keyword>
<dbReference type="OrthoDB" id="9800643at2"/>
<dbReference type="Pfam" id="PF17827">
    <property type="entry name" value="PrmC_N"/>
    <property type="match status" value="1"/>
</dbReference>
<dbReference type="EMBL" id="LNYW01000069">
    <property type="protein sequence ID" value="KTD57283.1"/>
    <property type="molecule type" value="Genomic_DNA"/>
</dbReference>
<dbReference type="GO" id="GO:0032259">
    <property type="term" value="P:methylation"/>
    <property type="evidence" value="ECO:0007669"/>
    <property type="project" value="UniProtKB-KW"/>
</dbReference>
<dbReference type="InterPro" id="IPR002052">
    <property type="entry name" value="DNA_methylase_N6_adenine_CS"/>
</dbReference>
<dbReference type="FunFam" id="3.40.50.150:FF:000053">
    <property type="entry name" value="Release factor glutamine methyltransferase"/>
    <property type="match status" value="1"/>
</dbReference>
<dbReference type="PATRIC" id="fig|1122169.6.peg.3069"/>
<dbReference type="NCBIfam" id="TIGR03534">
    <property type="entry name" value="RF_mod_PrmC"/>
    <property type="match status" value="1"/>
</dbReference>
<sequence length="279" mass="31245">MISIRKALEQASQQLDALDTDTRLEAELLLGHLLNKNRAYLYAHAEEAINAEQSEAFKQLIAQRASGIPIAYLTGYRDFWSLTLKVNSHTLIPRHDTERLVELTLELLGDQPNISVLDMGTGSGAIALALAKERPDWEISACDASEEALKVAMENAADLGLGTIHFYHSDWFSALPEKKYHAIISNPPYINEQDPHLNQGDVRFEPRSALVSSQEGLADLQYIIQHGYDHLLPNGLLLLEHGYDQKTDIETILNKSGYKNVQCWQDIQGHDRVSGGWHP</sequence>
<evidence type="ECO:0000313" key="9">
    <source>
        <dbReference type="Proteomes" id="UP000054600"/>
    </source>
</evidence>
<evidence type="ECO:0000256" key="1">
    <source>
        <dbReference type="ARBA" id="ARBA00022603"/>
    </source>
</evidence>
<evidence type="ECO:0000259" key="6">
    <source>
        <dbReference type="Pfam" id="PF05175"/>
    </source>
</evidence>
<dbReference type="GO" id="GO:0102559">
    <property type="term" value="F:peptide chain release factor N(5)-glutamine methyltransferase activity"/>
    <property type="evidence" value="ECO:0007669"/>
    <property type="project" value="UniProtKB-EC"/>
</dbReference>
<dbReference type="Proteomes" id="UP000054600">
    <property type="component" value="Unassembled WGS sequence"/>
</dbReference>
<feature type="binding site" evidence="5">
    <location>
        <position position="171"/>
    </location>
    <ligand>
        <name>S-adenosyl-L-methionine</name>
        <dbReference type="ChEBI" id="CHEBI:59789"/>
    </ligand>
</feature>
<dbReference type="PROSITE" id="PS00092">
    <property type="entry name" value="N6_MTASE"/>
    <property type="match status" value="1"/>
</dbReference>
<dbReference type="InterPro" id="IPR029063">
    <property type="entry name" value="SAM-dependent_MTases_sf"/>
</dbReference>
<dbReference type="InterPro" id="IPR007848">
    <property type="entry name" value="Small_mtfrase_dom"/>
</dbReference>
<evidence type="ECO:0000256" key="4">
    <source>
        <dbReference type="ARBA" id="ARBA00048391"/>
    </source>
</evidence>
<dbReference type="InterPro" id="IPR004556">
    <property type="entry name" value="HemK-like"/>
</dbReference>
<feature type="binding site" evidence="5">
    <location>
        <begin position="120"/>
        <end position="124"/>
    </location>
    <ligand>
        <name>S-adenosyl-L-methionine</name>
        <dbReference type="ChEBI" id="CHEBI:59789"/>
    </ligand>
</feature>
<dbReference type="Gene3D" id="3.40.50.150">
    <property type="entry name" value="Vaccinia Virus protein VP39"/>
    <property type="match status" value="1"/>
</dbReference>
<gene>
    <name evidence="8" type="primary">hemK</name>
    <name evidence="5" type="synonym">prmC</name>
    <name evidence="8" type="ORF">Lsha_2665</name>
</gene>
<dbReference type="STRING" id="1122169.Lsha_2665"/>
<reference evidence="8 9" key="1">
    <citation type="submission" date="2015-11" db="EMBL/GenBank/DDBJ databases">
        <title>Genomic analysis of 38 Legionella species identifies large and diverse effector repertoires.</title>
        <authorList>
            <person name="Burstein D."/>
            <person name="Amaro F."/>
            <person name="Zusman T."/>
            <person name="Lifshitz Z."/>
            <person name="Cohen O."/>
            <person name="Gilbert J.A."/>
            <person name="Pupko T."/>
            <person name="Shuman H.A."/>
            <person name="Segal G."/>
        </authorList>
    </citation>
    <scope>NUCLEOTIDE SEQUENCE [LARGE SCALE GENOMIC DNA]</scope>
    <source>
        <strain evidence="8 9">ATCC 49655</strain>
    </source>
</reference>
<comment type="function">
    <text evidence="5">Methylates the class 1 translation termination release factors RF1/PrfA and RF2/PrfB on the glutamine residue of the universally conserved GGQ motif.</text>
</comment>
<dbReference type="Gene3D" id="1.10.8.10">
    <property type="entry name" value="DNA helicase RuvA subunit, C-terminal domain"/>
    <property type="match status" value="1"/>
</dbReference>
<keyword evidence="1 5" id="KW-0489">Methyltransferase</keyword>
<proteinExistence type="inferred from homology"/>
<dbReference type="InterPro" id="IPR019874">
    <property type="entry name" value="RF_methyltr_PrmC"/>
</dbReference>
<dbReference type="HAMAP" id="MF_02126">
    <property type="entry name" value="RF_methyltr_PrmC"/>
    <property type="match status" value="1"/>
</dbReference>
<evidence type="ECO:0000313" key="8">
    <source>
        <dbReference type="EMBL" id="KTD57283.1"/>
    </source>
</evidence>
<dbReference type="RefSeq" id="WP_018577180.1">
    <property type="nucleotide sequence ID" value="NZ_KB892396.1"/>
</dbReference>
<comment type="caution">
    <text evidence="8">The sequence shown here is derived from an EMBL/GenBank/DDBJ whole genome shotgun (WGS) entry which is preliminary data.</text>
</comment>
<accession>A0A0W0YL08</accession>
<evidence type="ECO:0000259" key="7">
    <source>
        <dbReference type="Pfam" id="PF17827"/>
    </source>
</evidence>
<dbReference type="AlphaFoldDB" id="A0A0W0YL08"/>
<keyword evidence="3 5" id="KW-0949">S-adenosyl-L-methionine</keyword>
<dbReference type="InterPro" id="IPR050320">
    <property type="entry name" value="N5-glutamine_MTase"/>
</dbReference>
<protein>
    <recommendedName>
        <fullName evidence="5">Release factor glutamine methyltransferase</fullName>
        <shortName evidence="5">RF MTase</shortName>
        <ecNumber evidence="5">2.1.1.297</ecNumber>
    </recommendedName>
    <alternativeName>
        <fullName evidence="5">N5-glutamine methyltransferase PrmC</fullName>
    </alternativeName>
    <alternativeName>
        <fullName evidence="5">Protein-(glutamine-N5) MTase PrmC</fullName>
    </alternativeName>
    <alternativeName>
        <fullName evidence="5">Protein-glutamine N-methyltransferase PrmC</fullName>
    </alternativeName>
</protein>
<comment type="similarity">
    <text evidence="5">Belongs to the protein N5-glutamine methyltransferase family. PrmC subfamily.</text>
</comment>
<dbReference type="EC" id="2.1.1.297" evidence="5"/>
<dbReference type="InterPro" id="IPR040758">
    <property type="entry name" value="PrmC_N"/>
</dbReference>
<dbReference type="PANTHER" id="PTHR18895:SF74">
    <property type="entry name" value="MTRF1L RELEASE FACTOR GLUTAMINE METHYLTRANSFERASE"/>
    <property type="match status" value="1"/>
</dbReference>
<dbReference type="PANTHER" id="PTHR18895">
    <property type="entry name" value="HEMK METHYLTRANSFERASE"/>
    <property type="match status" value="1"/>
</dbReference>
<dbReference type="NCBIfam" id="TIGR00536">
    <property type="entry name" value="hemK_fam"/>
    <property type="match status" value="1"/>
</dbReference>
<dbReference type="SUPFAM" id="SSF53335">
    <property type="entry name" value="S-adenosyl-L-methionine-dependent methyltransferases"/>
    <property type="match status" value="1"/>
</dbReference>
<organism evidence="8 9">
    <name type="scientific">Legionella shakespearei DSM 23087</name>
    <dbReference type="NCBI Taxonomy" id="1122169"/>
    <lineage>
        <taxon>Bacteria</taxon>
        <taxon>Pseudomonadati</taxon>
        <taxon>Pseudomonadota</taxon>
        <taxon>Gammaproteobacteria</taxon>
        <taxon>Legionellales</taxon>
        <taxon>Legionellaceae</taxon>
        <taxon>Legionella</taxon>
    </lineage>
</organism>
<feature type="binding site" evidence="5">
    <location>
        <begin position="186"/>
        <end position="189"/>
    </location>
    <ligand>
        <name>substrate</name>
    </ligand>
</feature>
<comment type="catalytic activity">
    <reaction evidence="4 5">
        <text>L-glutaminyl-[peptide chain release factor] + S-adenosyl-L-methionine = N(5)-methyl-L-glutaminyl-[peptide chain release factor] + S-adenosyl-L-homocysteine + H(+)</text>
        <dbReference type="Rhea" id="RHEA:42896"/>
        <dbReference type="Rhea" id="RHEA-COMP:10271"/>
        <dbReference type="Rhea" id="RHEA-COMP:10272"/>
        <dbReference type="ChEBI" id="CHEBI:15378"/>
        <dbReference type="ChEBI" id="CHEBI:30011"/>
        <dbReference type="ChEBI" id="CHEBI:57856"/>
        <dbReference type="ChEBI" id="CHEBI:59789"/>
        <dbReference type="ChEBI" id="CHEBI:61891"/>
        <dbReference type="EC" id="2.1.1.297"/>
    </reaction>
</comment>
<feature type="binding site" evidence="5">
    <location>
        <position position="143"/>
    </location>
    <ligand>
        <name>S-adenosyl-L-methionine</name>
        <dbReference type="ChEBI" id="CHEBI:59789"/>
    </ligand>
</feature>
<evidence type="ECO:0000256" key="3">
    <source>
        <dbReference type="ARBA" id="ARBA00022691"/>
    </source>
</evidence>
<feature type="domain" description="Release factor glutamine methyltransferase N-terminal" evidence="7">
    <location>
        <begin position="7"/>
        <end position="75"/>
    </location>
</feature>
<dbReference type="GO" id="GO:0003676">
    <property type="term" value="F:nucleic acid binding"/>
    <property type="evidence" value="ECO:0007669"/>
    <property type="project" value="InterPro"/>
</dbReference>
<evidence type="ECO:0000256" key="5">
    <source>
        <dbReference type="HAMAP-Rule" id="MF_02126"/>
    </source>
</evidence>
<dbReference type="Pfam" id="PF05175">
    <property type="entry name" value="MTS"/>
    <property type="match status" value="1"/>
</dbReference>
<name>A0A0W0YL08_9GAMM</name>
<keyword evidence="2 5" id="KW-0808">Transferase</keyword>
<dbReference type="eggNOG" id="COG2890">
    <property type="taxonomic scope" value="Bacteria"/>
</dbReference>
<feature type="domain" description="Methyltransferase small" evidence="6">
    <location>
        <begin position="104"/>
        <end position="194"/>
    </location>
</feature>